<organism evidence="7 8">
    <name type="scientific">Coprococcus catus</name>
    <dbReference type="NCBI Taxonomy" id="116085"/>
    <lineage>
        <taxon>Bacteria</taxon>
        <taxon>Bacillati</taxon>
        <taxon>Bacillota</taxon>
        <taxon>Clostridia</taxon>
        <taxon>Lachnospirales</taxon>
        <taxon>Lachnospiraceae</taxon>
        <taxon>Coprococcus</taxon>
    </lineage>
</organism>
<dbReference type="CDD" id="cd17546">
    <property type="entry name" value="REC_hyHK_CKI1_RcsC-like"/>
    <property type="match status" value="1"/>
</dbReference>
<feature type="domain" description="Response regulatory" evidence="6">
    <location>
        <begin position="78"/>
        <end position="143"/>
    </location>
</feature>
<evidence type="ECO:0000256" key="4">
    <source>
        <dbReference type="ARBA" id="ARBA00024867"/>
    </source>
</evidence>
<evidence type="ECO:0000313" key="8">
    <source>
        <dbReference type="Proteomes" id="UP000261231"/>
    </source>
</evidence>
<dbReference type="EMBL" id="QVFD01000003">
    <property type="protein sequence ID" value="RGC49384.1"/>
    <property type="molecule type" value="Genomic_DNA"/>
</dbReference>
<dbReference type="InterPro" id="IPR011006">
    <property type="entry name" value="CheY-like_superfamily"/>
</dbReference>
<evidence type="ECO:0000256" key="2">
    <source>
        <dbReference type="ARBA" id="ARBA00022553"/>
    </source>
</evidence>
<evidence type="ECO:0000313" key="7">
    <source>
        <dbReference type="EMBL" id="RGC49384.1"/>
    </source>
</evidence>
<feature type="modified residue" description="4-aspartylphosphate" evidence="5">
    <location>
        <position position="130"/>
    </location>
</feature>
<keyword evidence="2 5" id="KW-0597">Phosphoprotein</keyword>
<name>A0A3E2XP81_9FIRM</name>
<proteinExistence type="predicted"/>
<evidence type="ECO:0000259" key="6">
    <source>
        <dbReference type="PROSITE" id="PS50110"/>
    </source>
</evidence>
<dbReference type="GO" id="GO:0000160">
    <property type="term" value="P:phosphorelay signal transduction system"/>
    <property type="evidence" value="ECO:0007669"/>
    <property type="project" value="UniProtKB-KW"/>
</dbReference>
<dbReference type="Gene3D" id="3.40.50.2300">
    <property type="match status" value="1"/>
</dbReference>
<dbReference type="RefSeq" id="WP_117539310.1">
    <property type="nucleotide sequence ID" value="NZ_QVFD01000003.1"/>
</dbReference>
<accession>A0A3E2XP81</accession>
<dbReference type="PANTHER" id="PTHR45339:SF1">
    <property type="entry name" value="HYBRID SIGNAL TRANSDUCTION HISTIDINE KINASE J"/>
    <property type="match status" value="1"/>
</dbReference>
<dbReference type="AlphaFoldDB" id="A0A3E2XP81"/>
<dbReference type="OrthoDB" id="9814390at2"/>
<reference evidence="7 8" key="1">
    <citation type="submission" date="2018-08" db="EMBL/GenBank/DDBJ databases">
        <title>A genome reference for cultivated species of the human gut microbiota.</title>
        <authorList>
            <person name="Zou Y."/>
            <person name="Xue W."/>
            <person name="Luo G."/>
        </authorList>
    </citation>
    <scope>NUCLEOTIDE SEQUENCE [LARGE SCALE GENOMIC DNA]</scope>
    <source>
        <strain evidence="7 8">AM28-39</strain>
    </source>
</reference>
<dbReference type="PROSITE" id="PS50110">
    <property type="entry name" value="RESPONSE_REGULATORY"/>
    <property type="match status" value="1"/>
</dbReference>
<dbReference type="Pfam" id="PF00072">
    <property type="entry name" value="Response_reg"/>
    <property type="match status" value="1"/>
</dbReference>
<sequence>MKCTDWIRQYNDINFLSNTVKFTKEGEIIVESVPDKDSDFSVFLRLPEASMEEHADVQTQTAVKTEEADYEDAFRGRRILLAEDNEINAMIAIEILQEMGASVNLAENGQEAVDIFADHDEGYYDFILMDVQMPAHLAVMIQK</sequence>
<dbReference type="InterPro" id="IPR001789">
    <property type="entry name" value="Sig_transdc_resp-reg_receiver"/>
</dbReference>
<evidence type="ECO:0000256" key="5">
    <source>
        <dbReference type="PROSITE-ProRule" id="PRU00169"/>
    </source>
</evidence>
<dbReference type="PANTHER" id="PTHR45339">
    <property type="entry name" value="HYBRID SIGNAL TRANSDUCTION HISTIDINE KINASE J"/>
    <property type="match status" value="1"/>
</dbReference>
<keyword evidence="3" id="KW-0902">Two-component regulatory system</keyword>
<evidence type="ECO:0000256" key="1">
    <source>
        <dbReference type="ARBA" id="ARBA00018672"/>
    </source>
</evidence>
<keyword evidence="8" id="KW-1185">Reference proteome</keyword>
<dbReference type="Proteomes" id="UP000261231">
    <property type="component" value="Unassembled WGS sequence"/>
</dbReference>
<evidence type="ECO:0000256" key="3">
    <source>
        <dbReference type="ARBA" id="ARBA00023012"/>
    </source>
</evidence>
<protein>
    <recommendedName>
        <fullName evidence="1">Stage 0 sporulation protein A homolog</fullName>
    </recommendedName>
</protein>
<gene>
    <name evidence="7" type="ORF">DW747_05430</name>
</gene>
<dbReference type="SUPFAM" id="SSF52172">
    <property type="entry name" value="CheY-like"/>
    <property type="match status" value="1"/>
</dbReference>
<comment type="caution">
    <text evidence="7">The sequence shown here is derived from an EMBL/GenBank/DDBJ whole genome shotgun (WGS) entry which is preliminary data.</text>
</comment>
<comment type="function">
    <text evidence="4">May play the central regulatory role in sporulation. It may be an element of the effector pathway responsible for the activation of sporulation genes in response to nutritional stress. Spo0A may act in concert with spo0H (a sigma factor) to control the expression of some genes that are critical to the sporulation process.</text>
</comment>